<gene>
    <name evidence="6" type="ORF">HMPREF9470_00301</name>
</gene>
<dbReference type="Proteomes" id="UP000037392">
    <property type="component" value="Unassembled WGS sequence"/>
</dbReference>
<dbReference type="PROSITE" id="PS51257">
    <property type="entry name" value="PROKAR_LIPOPROTEIN"/>
    <property type="match status" value="1"/>
</dbReference>
<evidence type="ECO:0000256" key="2">
    <source>
        <dbReference type="ARBA" id="ARBA00022448"/>
    </source>
</evidence>
<dbReference type="PANTHER" id="PTHR33376">
    <property type="match status" value="1"/>
</dbReference>
<feature type="compositionally biased region" description="Low complexity" evidence="4">
    <location>
        <begin position="29"/>
        <end position="46"/>
    </location>
</feature>
<comment type="similarity">
    <text evidence="1">Belongs to the bacterial solute-binding protein 7 family.</text>
</comment>
<reference evidence="6 7" key="1">
    <citation type="submission" date="2011-04" db="EMBL/GenBank/DDBJ databases">
        <title>The Genome Sequence of Clostridium citroniae WAL-19142.</title>
        <authorList>
            <consortium name="The Broad Institute Genome Sequencing Platform"/>
            <person name="Earl A."/>
            <person name="Ward D."/>
            <person name="Feldgarden M."/>
            <person name="Gevers D."/>
            <person name="Warren Y.A."/>
            <person name="Tyrrell K.L."/>
            <person name="Citron D.M."/>
            <person name="Goldstein E.J."/>
            <person name="Daigneault M."/>
            <person name="Allen-Vercoe E."/>
            <person name="Young S.K."/>
            <person name="Zeng Q."/>
            <person name="Gargeya S."/>
            <person name="Fitzgerald M."/>
            <person name="Haas B."/>
            <person name="Abouelleil A."/>
            <person name="Alvarado L."/>
            <person name="Arachchi H.M."/>
            <person name="Berlin A."/>
            <person name="Brown A."/>
            <person name="Chapman S.B."/>
            <person name="Chen Z."/>
            <person name="Dunbar C."/>
            <person name="Freedman E."/>
            <person name="Gearin G."/>
            <person name="Gellesch M."/>
            <person name="Goldberg J."/>
            <person name="Griggs A."/>
            <person name="Gujja S."/>
            <person name="Heilman E.R."/>
            <person name="Heiman D."/>
            <person name="Howarth C."/>
            <person name="Larson L."/>
            <person name="Lui A."/>
            <person name="MacDonald P.J."/>
            <person name="Mehta T."/>
            <person name="Montmayeur A."/>
            <person name="Murphy C."/>
            <person name="Neiman D."/>
            <person name="Pearson M."/>
            <person name="Priest M."/>
            <person name="Roberts A."/>
            <person name="Saif S."/>
            <person name="Shea T."/>
            <person name="Shenoy N."/>
            <person name="Sisk P."/>
            <person name="Stolte C."/>
            <person name="Sykes S."/>
            <person name="White J."/>
            <person name="Yandava C."/>
            <person name="Wortman J."/>
            <person name="Nusbaum C."/>
            <person name="Birren B."/>
        </authorList>
    </citation>
    <scope>NUCLEOTIDE SEQUENCE [LARGE SCALE GENOMIC DNA]</scope>
    <source>
        <strain evidence="6 7">WAL-19142</strain>
    </source>
</reference>
<evidence type="ECO:0000256" key="3">
    <source>
        <dbReference type="ARBA" id="ARBA00022729"/>
    </source>
</evidence>
<feature type="signal peptide" evidence="5">
    <location>
        <begin position="1"/>
        <end position="25"/>
    </location>
</feature>
<dbReference type="InterPro" id="IPR018389">
    <property type="entry name" value="DctP_fam"/>
</dbReference>
<keyword evidence="2" id="KW-0813">Transport</keyword>
<protein>
    <submittedName>
        <fullName evidence="6">Uncharacterized protein</fullName>
    </submittedName>
</protein>
<evidence type="ECO:0000256" key="5">
    <source>
        <dbReference type="SAM" id="SignalP"/>
    </source>
</evidence>
<dbReference type="PANTHER" id="PTHR33376:SF7">
    <property type="entry name" value="C4-DICARBOXYLATE-BINDING PROTEIN DCTB"/>
    <property type="match status" value="1"/>
</dbReference>
<proteinExistence type="inferred from homology"/>
<feature type="region of interest" description="Disordered" evidence="4">
    <location>
        <begin position="29"/>
        <end position="57"/>
    </location>
</feature>
<dbReference type="Pfam" id="PF03480">
    <property type="entry name" value="DctP"/>
    <property type="match status" value="1"/>
</dbReference>
<dbReference type="GO" id="GO:0055085">
    <property type="term" value="P:transmembrane transport"/>
    <property type="evidence" value="ECO:0007669"/>
    <property type="project" value="InterPro"/>
</dbReference>
<dbReference type="RefSeq" id="WP_048929051.1">
    <property type="nucleotide sequence ID" value="NZ_KQ235875.1"/>
</dbReference>
<dbReference type="EMBL" id="ADLK01000056">
    <property type="protein sequence ID" value="KMW11014.1"/>
    <property type="molecule type" value="Genomic_DNA"/>
</dbReference>
<sequence length="366" mass="40234">MKKFKVLLTCVLSISMICGCSQLSAPESTTSAPTSALATTQASQASDQPEASEAPGPELEPITFKVGFISSQAATDEAHNLMCDEIERLSGGAIKIERYLQGQLYTADSDGSIALSEGTLDMVIMGDLMVSAAAPEIAGFTQIPFAFDSKEQCEEFWKTVADQCNEKMLEKYGCRILFDHLAMRGPRVVAANRPLIKAEDYKGLKMRLPSIAASVASFEALGVSPMTSSMGELYQVLQTGTAQACESPISTLDSIAIYEVCDYAMLTDHTYSFRAAHVNEKWWSSLSPAHQEIIQQGIKVGFDRFNELESNGDEAILQKWRDNGMTVIENSEIDTQSIKDVVTPVILEKYKDEWDMSIWDVIQSLR</sequence>
<dbReference type="GeneID" id="93162854"/>
<keyword evidence="3 5" id="KW-0732">Signal</keyword>
<dbReference type="CDD" id="cd13603">
    <property type="entry name" value="PBP2_TRAP_Siap_TeaA_like"/>
    <property type="match status" value="1"/>
</dbReference>
<dbReference type="Gene3D" id="3.40.190.170">
    <property type="entry name" value="Bacterial extracellular solute-binding protein, family 7"/>
    <property type="match status" value="1"/>
</dbReference>
<dbReference type="OrthoDB" id="9776801at2"/>
<evidence type="ECO:0000313" key="6">
    <source>
        <dbReference type="EMBL" id="KMW11014.1"/>
    </source>
</evidence>
<feature type="chain" id="PRO_5005315162" evidence="5">
    <location>
        <begin position="26"/>
        <end position="366"/>
    </location>
</feature>
<dbReference type="NCBIfam" id="NF037995">
    <property type="entry name" value="TRAP_S1"/>
    <property type="match status" value="1"/>
</dbReference>
<organism evidence="6 7">
    <name type="scientific">[Clostridium] citroniae WAL-19142</name>
    <dbReference type="NCBI Taxonomy" id="742734"/>
    <lineage>
        <taxon>Bacteria</taxon>
        <taxon>Bacillati</taxon>
        <taxon>Bacillota</taxon>
        <taxon>Clostridia</taxon>
        <taxon>Lachnospirales</taxon>
        <taxon>Lachnospiraceae</taxon>
        <taxon>Enterocloster</taxon>
    </lineage>
</organism>
<evidence type="ECO:0000256" key="1">
    <source>
        <dbReference type="ARBA" id="ARBA00009023"/>
    </source>
</evidence>
<evidence type="ECO:0000313" key="7">
    <source>
        <dbReference type="Proteomes" id="UP000037392"/>
    </source>
</evidence>
<name>A0A0J9BFA6_9FIRM</name>
<accession>A0A0J9BFA6</accession>
<dbReference type="PATRIC" id="fig|742734.4.peg.324"/>
<dbReference type="AlphaFoldDB" id="A0A0J9BFA6"/>
<dbReference type="InterPro" id="IPR038404">
    <property type="entry name" value="TRAP_DctP_sf"/>
</dbReference>
<comment type="caution">
    <text evidence="6">The sequence shown here is derived from an EMBL/GenBank/DDBJ whole genome shotgun (WGS) entry which is preliminary data.</text>
</comment>
<evidence type="ECO:0000256" key="4">
    <source>
        <dbReference type="SAM" id="MobiDB-lite"/>
    </source>
</evidence>